<evidence type="ECO:0000313" key="3">
    <source>
        <dbReference type="Proteomes" id="UP000636800"/>
    </source>
</evidence>
<dbReference type="Proteomes" id="UP000639772">
    <property type="component" value="Chromosome 11"/>
</dbReference>
<dbReference type="EMBL" id="JADCNL010000011">
    <property type="protein sequence ID" value="KAG0461266.1"/>
    <property type="molecule type" value="Genomic_DNA"/>
</dbReference>
<dbReference type="Proteomes" id="UP000636800">
    <property type="component" value="Chromosome 11"/>
</dbReference>
<name>A0A835UKH2_VANPL</name>
<sequence>MAKHHPDLIMCRKATRNCHRTALREVRWKVCHLRLIRAALHACTLCDECNYGSFKEDVSSVEVSVSRMHITAKNALSRRKIEMDAPRLSTFVVPRLICSMKGKKYGFKKVRN</sequence>
<evidence type="ECO:0000313" key="2">
    <source>
        <dbReference type="EMBL" id="KAG0462716.1"/>
    </source>
</evidence>
<proteinExistence type="predicted"/>
<evidence type="ECO:0000313" key="4">
    <source>
        <dbReference type="Proteomes" id="UP000639772"/>
    </source>
</evidence>
<comment type="caution">
    <text evidence="2">The sequence shown here is derived from an EMBL/GenBank/DDBJ whole genome shotgun (WGS) entry which is preliminary data.</text>
</comment>
<organism evidence="2 4">
    <name type="scientific">Vanilla planifolia</name>
    <name type="common">Vanilla</name>
    <dbReference type="NCBI Taxonomy" id="51239"/>
    <lineage>
        <taxon>Eukaryota</taxon>
        <taxon>Viridiplantae</taxon>
        <taxon>Streptophyta</taxon>
        <taxon>Embryophyta</taxon>
        <taxon>Tracheophyta</taxon>
        <taxon>Spermatophyta</taxon>
        <taxon>Magnoliopsida</taxon>
        <taxon>Liliopsida</taxon>
        <taxon>Asparagales</taxon>
        <taxon>Orchidaceae</taxon>
        <taxon>Vanilloideae</taxon>
        <taxon>Vanilleae</taxon>
        <taxon>Vanilla</taxon>
    </lineage>
</organism>
<protein>
    <submittedName>
        <fullName evidence="2">Uncharacterized protein</fullName>
    </submittedName>
</protein>
<dbReference type="AlphaFoldDB" id="A0A835UKH2"/>
<gene>
    <name evidence="2" type="ORF">HPP92_021192</name>
    <name evidence="1" type="ORF">HPP92_021563</name>
</gene>
<keyword evidence="3" id="KW-1185">Reference proteome</keyword>
<evidence type="ECO:0000313" key="1">
    <source>
        <dbReference type="EMBL" id="KAG0461266.1"/>
    </source>
</evidence>
<dbReference type="EMBL" id="JADCNM010000011">
    <property type="protein sequence ID" value="KAG0462716.1"/>
    <property type="molecule type" value="Genomic_DNA"/>
</dbReference>
<accession>A0A835UKH2</accession>
<reference evidence="3 4" key="1">
    <citation type="journal article" date="2020" name="Nat. Food">
        <title>A phased Vanilla planifolia genome enables genetic improvement of flavour and production.</title>
        <authorList>
            <person name="Hasing T."/>
            <person name="Tang H."/>
            <person name="Brym M."/>
            <person name="Khazi F."/>
            <person name="Huang T."/>
            <person name="Chambers A.H."/>
        </authorList>
    </citation>
    <scope>NUCLEOTIDE SEQUENCE [LARGE SCALE GENOMIC DNA]</scope>
    <source>
        <tissue evidence="2">Leaf</tissue>
    </source>
</reference>